<dbReference type="EMBL" id="VDDC01000027">
    <property type="protein sequence ID" value="TNH38548.1"/>
    <property type="molecule type" value="Genomic_DNA"/>
</dbReference>
<reference evidence="1 2" key="1">
    <citation type="submission" date="2019-06" db="EMBL/GenBank/DDBJ databases">
        <authorList>
            <person name="Li J."/>
        </authorList>
    </citation>
    <scope>NUCLEOTIDE SEQUENCE [LARGE SCALE GENOMIC DNA]</scope>
    <source>
        <strain evidence="1 2">CGMCC 1.8012</strain>
    </source>
</reference>
<dbReference type="GeneID" id="97048834"/>
<proteinExistence type="predicted"/>
<accession>A0A5C4R400</accession>
<evidence type="ECO:0000313" key="1">
    <source>
        <dbReference type="EMBL" id="TNH38548.1"/>
    </source>
</evidence>
<comment type="caution">
    <text evidence="1">The sequence shown here is derived from an EMBL/GenBank/DDBJ whole genome shotgun (WGS) entry which is preliminary data.</text>
</comment>
<dbReference type="Proteomes" id="UP000304880">
    <property type="component" value="Unassembled WGS sequence"/>
</dbReference>
<protein>
    <submittedName>
        <fullName evidence="1">Uncharacterized protein</fullName>
    </submittedName>
</protein>
<name>A0A5C4R400_9RHOB</name>
<gene>
    <name evidence="1" type="ORF">FHD67_14550</name>
</gene>
<dbReference type="RefSeq" id="WP_046000069.1">
    <property type="nucleotide sequence ID" value="NZ_VDDC01000027.1"/>
</dbReference>
<dbReference type="AlphaFoldDB" id="A0A5C4R400"/>
<evidence type="ECO:0000313" key="2">
    <source>
        <dbReference type="Proteomes" id="UP000304880"/>
    </source>
</evidence>
<keyword evidence="2" id="KW-1185">Reference proteome</keyword>
<sequence>MLAYYGLYLDDAGRAMARRAPRPTAGLFLLPHQIGALNATRHGGTLRALLRRLTGRLRAA</sequence>
<organism evidence="1 2">
    <name type="scientific">Paracoccus haeundaensis</name>
    <dbReference type="NCBI Taxonomy" id="225362"/>
    <lineage>
        <taxon>Bacteria</taxon>
        <taxon>Pseudomonadati</taxon>
        <taxon>Pseudomonadota</taxon>
        <taxon>Alphaproteobacteria</taxon>
        <taxon>Rhodobacterales</taxon>
        <taxon>Paracoccaceae</taxon>
        <taxon>Paracoccus</taxon>
    </lineage>
</organism>